<proteinExistence type="predicted"/>
<organism evidence="5 6">
    <name type="scientific">Tropilaelaps mercedesae</name>
    <dbReference type="NCBI Taxonomy" id="418985"/>
    <lineage>
        <taxon>Eukaryota</taxon>
        <taxon>Metazoa</taxon>
        <taxon>Ecdysozoa</taxon>
        <taxon>Arthropoda</taxon>
        <taxon>Chelicerata</taxon>
        <taxon>Arachnida</taxon>
        <taxon>Acari</taxon>
        <taxon>Parasitiformes</taxon>
        <taxon>Mesostigmata</taxon>
        <taxon>Gamasina</taxon>
        <taxon>Dermanyssoidea</taxon>
        <taxon>Laelapidae</taxon>
        <taxon>Tropilaelaps</taxon>
    </lineage>
</organism>
<gene>
    <name evidence="5" type="ORF">BIW11_01168</name>
</gene>
<dbReference type="STRING" id="418985.A0A1V9XIW4"/>
<keyword evidence="1 2" id="KW-0694">RNA-binding</keyword>
<dbReference type="OrthoDB" id="48651at2759"/>
<dbReference type="SMART" id="SM00360">
    <property type="entry name" value="RRM"/>
    <property type="match status" value="1"/>
</dbReference>
<dbReference type="Gene3D" id="3.30.70.330">
    <property type="match status" value="1"/>
</dbReference>
<feature type="region of interest" description="Disordered" evidence="3">
    <location>
        <begin position="1"/>
        <end position="29"/>
    </location>
</feature>
<dbReference type="PANTHER" id="PTHR23236:SF11">
    <property type="entry name" value="EUKARYOTIC TRANSLATION INITIATION FACTOR 4H"/>
    <property type="match status" value="1"/>
</dbReference>
<dbReference type="InterPro" id="IPR035979">
    <property type="entry name" value="RBD_domain_sf"/>
</dbReference>
<feature type="domain" description="RRM" evidence="4">
    <location>
        <begin position="35"/>
        <end position="111"/>
    </location>
</feature>
<evidence type="ECO:0000313" key="6">
    <source>
        <dbReference type="Proteomes" id="UP000192247"/>
    </source>
</evidence>
<protein>
    <submittedName>
        <fullName evidence="5">Eukaryotic translation initiation factor 4H-like</fullName>
    </submittedName>
</protein>
<evidence type="ECO:0000259" key="4">
    <source>
        <dbReference type="PROSITE" id="PS50102"/>
    </source>
</evidence>
<sequence length="262" mass="29522">MAHQHSGQVPEPCESNVGPSSAARRQPFPASEGPYTAFVGNLPDTVMQSDLEIIFRDIPLRSIRLVRDRDTNRFKGFCYVEFNTIDQLHDALELDGAEVDGQIIRVNVAQGRQDRRVGRRDGGRDQGDYQQRRNQAAVNNNVNNRNNNYKYNNNGLSRRQDKPAGVGSGGRDFQGPAWNMRRRSQQLQQPQQQQPGRSDQSRPSDSSKDSAERPRLKLTPRTVSTPVAALADAMARSSIFGEGKPRDERALDNHQRVRKQSF</sequence>
<comment type="caution">
    <text evidence="5">The sequence shown here is derived from an EMBL/GenBank/DDBJ whole genome shotgun (WGS) entry which is preliminary data.</text>
</comment>
<feature type="compositionally biased region" description="Low complexity" evidence="3">
    <location>
        <begin position="185"/>
        <end position="198"/>
    </location>
</feature>
<keyword evidence="5" id="KW-0648">Protein biosynthesis</keyword>
<accession>A0A1V9XIW4</accession>
<feature type="region of interest" description="Disordered" evidence="3">
    <location>
        <begin position="111"/>
        <end position="262"/>
    </location>
</feature>
<keyword evidence="6" id="KW-1185">Reference proteome</keyword>
<dbReference type="SUPFAM" id="SSF54928">
    <property type="entry name" value="RNA-binding domain, RBD"/>
    <property type="match status" value="1"/>
</dbReference>
<dbReference type="GO" id="GO:0003743">
    <property type="term" value="F:translation initiation factor activity"/>
    <property type="evidence" value="ECO:0007669"/>
    <property type="project" value="UniProtKB-KW"/>
</dbReference>
<feature type="compositionally biased region" description="Basic and acidic residues" evidence="3">
    <location>
        <begin position="243"/>
        <end position="255"/>
    </location>
</feature>
<dbReference type="InParanoid" id="A0A1V9XIW4"/>
<dbReference type="InterPro" id="IPR012677">
    <property type="entry name" value="Nucleotide-bd_a/b_plait_sf"/>
</dbReference>
<dbReference type="FunCoup" id="A0A1V9XIW4">
    <property type="interactions" value="1303"/>
</dbReference>
<dbReference type="Pfam" id="PF00076">
    <property type="entry name" value="RRM_1"/>
    <property type="match status" value="1"/>
</dbReference>
<dbReference type="Proteomes" id="UP000192247">
    <property type="component" value="Unassembled WGS sequence"/>
</dbReference>
<feature type="compositionally biased region" description="Basic and acidic residues" evidence="3">
    <location>
        <begin position="112"/>
        <end position="131"/>
    </location>
</feature>
<feature type="compositionally biased region" description="Basic and acidic residues" evidence="3">
    <location>
        <begin position="199"/>
        <end position="215"/>
    </location>
</feature>
<name>A0A1V9XIW4_9ACAR</name>
<evidence type="ECO:0000313" key="5">
    <source>
        <dbReference type="EMBL" id="OQR73292.1"/>
    </source>
</evidence>
<evidence type="ECO:0000256" key="3">
    <source>
        <dbReference type="SAM" id="MobiDB-lite"/>
    </source>
</evidence>
<dbReference type="InterPro" id="IPR000504">
    <property type="entry name" value="RRM_dom"/>
</dbReference>
<reference evidence="5 6" key="1">
    <citation type="journal article" date="2017" name="Gigascience">
        <title>Draft genome of the honey bee ectoparasitic mite, Tropilaelaps mercedesae, is shaped by the parasitic life history.</title>
        <authorList>
            <person name="Dong X."/>
            <person name="Armstrong S.D."/>
            <person name="Xia D."/>
            <person name="Makepeace B.L."/>
            <person name="Darby A.C."/>
            <person name="Kadowaki T."/>
        </authorList>
    </citation>
    <scope>NUCLEOTIDE SEQUENCE [LARGE SCALE GENOMIC DNA]</scope>
    <source>
        <strain evidence="5">Wuxi-XJTLU</strain>
    </source>
</reference>
<keyword evidence="5" id="KW-0396">Initiation factor</keyword>
<evidence type="ECO:0000256" key="1">
    <source>
        <dbReference type="ARBA" id="ARBA00022884"/>
    </source>
</evidence>
<feature type="compositionally biased region" description="Low complexity" evidence="3">
    <location>
        <begin position="132"/>
        <end position="154"/>
    </location>
</feature>
<dbReference type="PROSITE" id="PS50102">
    <property type="entry name" value="RRM"/>
    <property type="match status" value="1"/>
</dbReference>
<evidence type="ECO:0000256" key="2">
    <source>
        <dbReference type="PROSITE-ProRule" id="PRU00176"/>
    </source>
</evidence>
<dbReference type="GO" id="GO:0003723">
    <property type="term" value="F:RNA binding"/>
    <property type="evidence" value="ECO:0007669"/>
    <property type="project" value="UniProtKB-UniRule"/>
</dbReference>
<dbReference type="EMBL" id="MNPL01010170">
    <property type="protein sequence ID" value="OQR73292.1"/>
    <property type="molecule type" value="Genomic_DNA"/>
</dbReference>
<dbReference type="PANTHER" id="PTHR23236">
    <property type="entry name" value="EUKARYOTIC TRANSLATION INITIATION FACTOR 4B/4H"/>
    <property type="match status" value="1"/>
</dbReference>
<dbReference type="AlphaFoldDB" id="A0A1V9XIW4"/>